<keyword evidence="4" id="KW-1185">Reference proteome</keyword>
<gene>
    <name evidence="3" type="ORF">JX360_13660</name>
</gene>
<dbReference type="SUPFAM" id="SSF53335">
    <property type="entry name" value="S-adenosyl-L-methionine-dependent methyltransferases"/>
    <property type="match status" value="1"/>
</dbReference>
<dbReference type="PANTHER" id="PTHR12049:SF7">
    <property type="entry name" value="PROTEIN ARGININE METHYLTRANSFERASE NDUFAF7, MITOCHONDRIAL"/>
    <property type="match status" value="1"/>
</dbReference>
<evidence type="ECO:0000313" key="4">
    <source>
        <dbReference type="Proteomes" id="UP000830835"/>
    </source>
</evidence>
<reference evidence="3" key="1">
    <citation type="submission" date="2021-02" db="EMBL/GenBank/DDBJ databases">
        <title>The CRISPR/cas machinery reduction and long-range gene transfer in the hot spring cyanobacterium Synechococcus.</title>
        <authorList>
            <person name="Dvorak P."/>
            <person name="Jahodarova E."/>
            <person name="Hasler P."/>
            <person name="Poulickova A."/>
        </authorList>
    </citation>
    <scope>NUCLEOTIDE SEQUENCE</scope>
    <source>
        <strain evidence="3">Rupite</strain>
    </source>
</reference>
<evidence type="ECO:0000256" key="2">
    <source>
        <dbReference type="ARBA" id="ARBA00022679"/>
    </source>
</evidence>
<accession>A0ABT0CDS0</accession>
<comment type="caution">
    <text evidence="3">The sequence shown here is derived from an EMBL/GenBank/DDBJ whole genome shotgun (WGS) entry which is preliminary data.</text>
</comment>
<dbReference type="EMBL" id="JAFIRA010000041">
    <property type="protein sequence ID" value="MCJ2543936.1"/>
    <property type="molecule type" value="Genomic_DNA"/>
</dbReference>
<dbReference type="Gene3D" id="3.40.50.12710">
    <property type="match status" value="1"/>
</dbReference>
<protein>
    <submittedName>
        <fullName evidence="3">SAM-dependent methyltransferase</fullName>
    </submittedName>
</protein>
<keyword evidence="1 3" id="KW-0489">Methyltransferase</keyword>
<organism evidence="3 4">
    <name type="scientific">Thermostichus vulcanus str. 'Rupite'</name>
    <dbReference type="NCBI Taxonomy" id="2813851"/>
    <lineage>
        <taxon>Bacteria</taxon>
        <taxon>Bacillati</taxon>
        <taxon>Cyanobacteriota</taxon>
        <taxon>Cyanophyceae</taxon>
        <taxon>Thermostichales</taxon>
        <taxon>Thermostichaceae</taxon>
        <taxon>Thermostichus</taxon>
    </lineage>
</organism>
<sequence>MEWALYEPEVGYYEQGSPIGPDYLTSPHLAADFAQLLAVQIHQFWQILGSPTGFSVIEMGAGSGQLAWDWLTYVQTNYPPFWQALDYRILERSATLQRLQQERLAAFADKVGWWDGAEQDGIPDQSVTGCFFSNELVDAFPVHRVQVQGGALREIYVEVGESGFQEVVGELSTPALRQYFVRLGIPIESYPEGYQTEVNLKALDWLEWLARKLRRGYVLTLDYGHTADRYYSPHRSQGTLLAYRQHSTYADPYVQVGSQDLTAHVDFTTLQQVGEILGLQTLGWTRQSSFLVCLGLTERLAALSQATDTVDISQVLQRRQALHALLDPIGLGGFGVLVQAKGLTDLERTHPLQGFCEPERTR</sequence>
<keyword evidence="2" id="KW-0808">Transferase</keyword>
<dbReference type="PANTHER" id="PTHR12049">
    <property type="entry name" value="PROTEIN ARGININE METHYLTRANSFERASE NDUFAF7, MITOCHONDRIAL"/>
    <property type="match status" value="1"/>
</dbReference>
<evidence type="ECO:0000313" key="3">
    <source>
        <dbReference type="EMBL" id="MCJ2543936.1"/>
    </source>
</evidence>
<dbReference type="GO" id="GO:0008168">
    <property type="term" value="F:methyltransferase activity"/>
    <property type="evidence" value="ECO:0007669"/>
    <property type="project" value="UniProtKB-KW"/>
</dbReference>
<name>A0ABT0CDS0_THEVL</name>
<dbReference type="InterPro" id="IPR003788">
    <property type="entry name" value="NDUFAF7"/>
</dbReference>
<dbReference type="GO" id="GO:0032259">
    <property type="term" value="P:methylation"/>
    <property type="evidence" value="ECO:0007669"/>
    <property type="project" value="UniProtKB-KW"/>
</dbReference>
<evidence type="ECO:0000256" key="1">
    <source>
        <dbReference type="ARBA" id="ARBA00022603"/>
    </source>
</evidence>
<dbReference type="InterPro" id="IPR038375">
    <property type="entry name" value="NDUFAF7_sf"/>
</dbReference>
<proteinExistence type="predicted"/>
<dbReference type="Proteomes" id="UP000830835">
    <property type="component" value="Unassembled WGS sequence"/>
</dbReference>
<dbReference type="InterPro" id="IPR029063">
    <property type="entry name" value="SAM-dependent_MTases_sf"/>
</dbReference>
<dbReference type="Pfam" id="PF02636">
    <property type="entry name" value="Methyltransf_28"/>
    <property type="match status" value="1"/>
</dbReference>